<dbReference type="PATRIC" id="fig|56107.3.peg.5222"/>
<reference evidence="1 2" key="1">
    <citation type="submission" date="2012-06" db="EMBL/GenBank/DDBJ databases">
        <title>Finished chromosome of genome of Cylindrospermum stagnale PCC 7417.</title>
        <authorList>
            <consortium name="US DOE Joint Genome Institute"/>
            <person name="Gugger M."/>
            <person name="Coursin T."/>
            <person name="Rippka R."/>
            <person name="Tandeau De Marsac N."/>
            <person name="Huntemann M."/>
            <person name="Wei C.-L."/>
            <person name="Han J."/>
            <person name="Detter J.C."/>
            <person name="Han C."/>
            <person name="Tapia R."/>
            <person name="Chen A."/>
            <person name="Kyrpides N."/>
            <person name="Mavromatis K."/>
            <person name="Markowitz V."/>
            <person name="Szeto E."/>
            <person name="Ivanova N."/>
            <person name="Pagani I."/>
            <person name="Pati A."/>
            <person name="Goodwin L."/>
            <person name="Nordberg H.P."/>
            <person name="Cantor M.N."/>
            <person name="Hua S.X."/>
            <person name="Woyke T."/>
            <person name="Kerfeld C.A."/>
        </authorList>
    </citation>
    <scope>NUCLEOTIDE SEQUENCE [LARGE SCALE GENOMIC DNA]</scope>
    <source>
        <strain evidence="1 2">PCC 7417</strain>
    </source>
</reference>
<proteinExistence type="predicted"/>
<dbReference type="STRING" id="56107.Cylst_4753"/>
<dbReference type="HOGENOM" id="CLU_136744_1_0_3"/>
<evidence type="ECO:0000313" key="1">
    <source>
        <dbReference type="EMBL" id="AFZ26815.1"/>
    </source>
</evidence>
<accession>K9X2E0</accession>
<dbReference type="Proteomes" id="UP000010475">
    <property type="component" value="Chromosome"/>
</dbReference>
<dbReference type="OrthoDB" id="490503at2"/>
<dbReference type="EMBL" id="CP003642">
    <property type="protein sequence ID" value="AFZ26815.1"/>
    <property type="molecule type" value="Genomic_DNA"/>
</dbReference>
<organism evidence="1 2">
    <name type="scientific">Cylindrospermum stagnale PCC 7417</name>
    <dbReference type="NCBI Taxonomy" id="56107"/>
    <lineage>
        <taxon>Bacteria</taxon>
        <taxon>Bacillati</taxon>
        <taxon>Cyanobacteriota</taxon>
        <taxon>Cyanophyceae</taxon>
        <taxon>Nostocales</taxon>
        <taxon>Nostocaceae</taxon>
        <taxon>Cylindrospermum</taxon>
    </lineage>
</organism>
<evidence type="ECO:0000313" key="2">
    <source>
        <dbReference type="Proteomes" id="UP000010475"/>
    </source>
</evidence>
<sequence>MEPVSLTASAIAKRCCEAQIATLVITKAIEKTGEILGEKTLEAGGKLFSLLKRKQPETAKAIEQAQTQPLDYGQAVLIGQQVEEAAKKDPEIAQAVETVATEAQPQLTKTIIENWQGINIKGGNNTISGNTLNF</sequence>
<dbReference type="AlphaFoldDB" id="K9X2E0"/>
<name>K9X2E0_9NOST</name>
<gene>
    <name evidence="1" type="ORF">Cylst_4753</name>
</gene>
<dbReference type="RefSeq" id="WP_015210052.1">
    <property type="nucleotide sequence ID" value="NC_019757.1"/>
</dbReference>
<keyword evidence="2" id="KW-1185">Reference proteome</keyword>
<dbReference type="KEGG" id="csg:Cylst_4753"/>
<dbReference type="eggNOG" id="ENOG5032VW8">
    <property type="taxonomic scope" value="Bacteria"/>
</dbReference>
<protein>
    <submittedName>
        <fullName evidence="1">Uncharacterized protein</fullName>
    </submittedName>
</protein>